<dbReference type="EMBL" id="FMIK01000024">
    <property type="protein sequence ID" value="SCL91751.1"/>
    <property type="molecule type" value="Genomic_DNA"/>
</dbReference>
<dbReference type="Proteomes" id="UP000242164">
    <property type="component" value="Unassembled WGS sequence"/>
</dbReference>
<evidence type="ECO:0000313" key="2">
    <source>
        <dbReference type="Proteomes" id="UP000242164"/>
    </source>
</evidence>
<proteinExistence type="predicted"/>
<sequence length="49" mass="6152">MKIPWNERRVKVYMRYVEESEKRIMKLESDYIKAQESLRKIIEHIAREK</sequence>
<comment type="caution">
    <text evidence="1">The sequence shown here is derived from an EMBL/GenBank/DDBJ whole genome shotgun (WGS) entry which is preliminary data.</text>
</comment>
<evidence type="ECO:0000313" key="1">
    <source>
        <dbReference type="EMBL" id="SCL91751.1"/>
    </source>
</evidence>
<organism evidence="1 2">
    <name type="scientific">Bacillus cytotoxicus</name>
    <dbReference type="NCBI Taxonomy" id="580165"/>
    <lineage>
        <taxon>Bacteria</taxon>
        <taxon>Bacillati</taxon>
        <taxon>Bacillota</taxon>
        <taxon>Bacilli</taxon>
        <taxon>Bacillales</taxon>
        <taxon>Bacillaceae</taxon>
        <taxon>Bacillus</taxon>
        <taxon>Bacillus cereus group</taxon>
    </lineage>
</organism>
<reference evidence="1 2" key="1">
    <citation type="submission" date="2016-08" db="EMBL/GenBank/DDBJ databases">
        <authorList>
            <person name="Loux V."/>
            <person name="Rue O."/>
        </authorList>
    </citation>
    <scope>NUCLEOTIDE SEQUENCE [LARGE SCALE GENOMIC DNA]</scope>
    <source>
        <strain evidence="1 2">AFSSA_08CEB44bac</strain>
    </source>
</reference>
<dbReference type="RefSeq" id="WP_176371933.1">
    <property type="nucleotide sequence ID" value="NZ_CP066179.1"/>
</dbReference>
<gene>
    <name evidence="1" type="ORF">BCB44BAC_01929</name>
</gene>
<accession>A0AAX2CG92</accession>
<name>A0AAX2CG92_9BACI</name>
<protein>
    <submittedName>
        <fullName evidence="1">Uncharacterized protein</fullName>
    </submittedName>
</protein>
<dbReference type="AlphaFoldDB" id="A0AAX2CG92"/>